<accession>A0AAD7JSP9</accession>
<proteinExistence type="inferred from homology"/>
<dbReference type="Proteomes" id="UP001215280">
    <property type="component" value="Unassembled WGS sequence"/>
</dbReference>
<dbReference type="InterPro" id="IPR036291">
    <property type="entry name" value="NAD(P)-bd_dom_sf"/>
</dbReference>
<evidence type="ECO:0000313" key="4">
    <source>
        <dbReference type="EMBL" id="KAJ7769659.1"/>
    </source>
</evidence>
<dbReference type="Gene3D" id="3.40.50.720">
    <property type="entry name" value="NAD(P)-binding Rossmann-like Domain"/>
    <property type="match status" value="1"/>
</dbReference>
<dbReference type="GO" id="GO:0016616">
    <property type="term" value="F:oxidoreductase activity, acting on the CH-OH group of donors, NAD or NADP as acceptor"/>
    <property type="evidence" value="ECO:0007669"/>
    <property type="project" value="TreeGrafter"/>
</dbReference>
<dbReference type="SUPFAM" id="SSF51735">
    <property type="entry name" value="NAD(P)-binding Rossmann-fold domains"/>
    <property type="match status" value="1"/>
</dbReference>
<dbReference type="PANTHER" id="PTHR10366:SF564">
    <property type="entry name" value="STEROL-4-ALPHA-CARBOXYLATE 3-DEHYDROGENASE, DECARBOXYLATING"/>
    <property type="match status" value="1"/>
</dbReference>
<dbReference type="Pfam" id="PF01370">
    <property type="entry name" value="Epimerase"/>
    <property type="match status" value="1"/>
</dbReference>
<feature type="domain" description="NAD-dependent epimerase/dehydratase" evidence="3">
    <location>
        <begin position="7"/>
        <end position="266"/>
    </location>
</feature>
<dbReference type="InterPro" id="IPR001509">
    <property type="entry name" value="Epimerase_deHydtase"/>
</dbReference>
<keyword evidence="1" id="KW-0560">Oxidoreductase</keyword>
<evidence type="ECO:0000259" key="3">
    <source>
        <dbReference type="Pfam" id="PF01370"/>
    </source>
</evidence>
<evidence type="ECO:0000313" key="5">
    <source>
        <dbReference type="Proteomes" id="UP001215280"/>
    </source>
</evidence>
<sequence>MPSRGVVLITGINGFIGTYTALAFLDAGYTVRGTARTADRAKDWITHFPAHKAAYEYAEVPDFVAPGAFNNAIKGCDIIVHVASPINTPTEKVDNEAYFLVPAVRGTRNLLEATKLEPRIRRVVFTGTLGTVVGSAELDPTKLYTENDWNGATYEEAKASTEPRFVYRASKTLAERAFWDYIAQEKPAWAGAAILPCGVFDPPIQPLSALAAMNRSVAFWWNIANGKFKGGLDASAQHAIRHAGYVSARDVALAHLRAAERDAAKNKRYLLIAGNCGLAEIVEIIQRNFPAFRDNLPTPGSEDQAPLAKFDTSKTQSELGIEFMSLEKVLVDTIASVAALEKQLGS</sequence>
<protein>
    <submittedName>
        <fullName evidence="4">NAD-P-binding protein</fullName>
    </submittedName>
</protein>
<keyword evidence="5" id="KW-1185">Reference proteome</keyword>
<organism evidence="4 5">
    <name type="scientific">Mycena maculata</name>
    <dbReference type="NCBI Taxonomy" id="230809"/>
    <lineage>
        <taxon>Eukaryota</taxon>
        <taxon>Fungi</taxon>
        <taxon>Dikarya</taxon>
        <taxon>Basidiomycota</taxon>
        <taxon>Agaricomycotina</taxon>
        <taxon>Agaricomycetes</taxon>
        <taxon>Agaricomycetidae</taxon>
        <taxon>Agaricales</taxon>
        <taxon>Marasmiineae</taxon>
        <taxon>Mycenaceae</taxon>
        <taxon>Mycena</taxon>
    </lineage>
</organism>
<dbReference type="AlphaFoldDB" id="A0AAD7JSP9"/>
<dbReference type="EMBL" id="JARJLG010000025">
    <property type="protein sequence ID" value="KAJ7769659.1"/>
    <property type="molecule type" value="Genomic_DNA"/>
</dbReference>
<dbReference type="PANTHER" id="PTHR10366">
    <property type="entry name" value="NAD DEPENDENT EPIMERASE/DEHYDRATASE"/>
    <property type="match status" value="1"/>
</dbReference>
<evidence type="ECO:0000256" key="1">
    <source>
        <dbReference type="ARBA" id="ARBA00023002"/>
    </source>
</evidence>
<comment type="similarity">
    <text evidence="2">Belongs to the NAD(P)-dependent epimerase/dehydratase family. Dihydroflavonol-4-reductase subfamily.</text>
</comment>
<gene>
    <name evidence="4" type="ORF">DFH07DRAFT_281548</name>
</gene>
<evidence type="ECO:0000256" key="2">
    <source>
        <dbReference type="ARBA" id="ARBA00023445"/>
    </source>
</evidence>
<name>A0AAD7JSP9_9AGAR</name>
<reference evidence="4" key="1">
    <citation type="submission" date="2023-03" db="EMBL/GenBank/DDBJ databases">
        <title>Massive genome expansion in bonnet fungi (Mycena s.s.) driven by repeated elements and novel gene families across ecological guilds.</title>
        <authorList>
            <consortium name="Lawrence Berkeley National Laboratory"/>
            <person name="Harder C.B."/>
            <person name="Miyauchi S."/>
            <person name="Viragh M."/>
            <person name="Kuo A."/>
            <person name="Thoen E."/>
            <person name="Andreopoulos B."/>
            <person name="Lu D."/>
            <person name="Skrede I."/>
            <person name="Drula E."/>
            <person name="Henrissat B."/>
            <person name="Morin E."/>
            <person name="Kohler A."/>
            <person name="Barry K."/>
            <person name="LaButti K."/>
            <person name="Morin E."/>
            <person name="Salamov A."/>
            <person name="Lipzen A."/>
            <person name="Mereny Z."/>
            <person name="Hegedus B."/>
            <person name="Baldrian P."/>
            <person name="Stursova M."/>
            <person name="Weitz H."/>
            <person name="Taylor A."/>
            <person name="Grigoriev I.V."/>
            <person name="Nagy L.G."/>
            <person name="Martin F."/>
            <person name="Kauserud H."/>
        </authorList>
    </citation>
    <scope>NUCLEOTIDE SEQUENCE</scope>
    <source>
        <strain evidence="4">CBHHK188m</strain>
    </source>
</reference>
<comment type="caution">
    <text evidence="4">The sequence shown here is derived from an EMBL/GenBank/DDBJ whole genome shotgun (WGS) entry which is preliminary data.</text>
</comment>
<dbReference type="InterPro" id="IPR050425">
    <property type="entry name" value="NAD(P)_dehydrat-like"/>
</dbReference>